<keyword evidence="1" id="KW-0472">Membrane</keyword>
<dbReference type="HOGENOM" id="CLU_3153689_0_0_9"/>
<accession>D3A9I8</accession>
<name>D3A9I8_9FIRM</name>
<keyword evidence="1" id="KW-0812">Transmembrane</keyword>
<dbReference type="AlphaFoldDB" id="D3A9I8"/>
<protein>
    <submittedName>
        <fullName evidence="2">Uncharacterized protein</fullName>
    </submittedName>
</protein>
<evidence type="ECO:0000313" key="2">
    <source>
        <dbReference type="EMBL" id="EFD01546.1"/>
    </source>
</evidence>
<evidence type="ECO:0000256" key="1">
    <source>
        <dbReference type="SAM" id="Phobius"/>
    </source>
</evidence>
<comment type="caution">
    <text evidence="2">The sequence shown here is derived from an EMBL/GenBank/DDBJ whole genome shotgun (WGS) entry which is preliminary data.</text>
</comment>
<feature type="transmembrane region" description="Helical" evidence="1">
    <location>
        <begin position="6"/>
        <end position="27"/>
    </location>
</feature>
<dbReference type="Proteomes" id="UP000004968">
    <property type="component" value="Unassembled WGS sequence"/>
</dbReference>
<gene>
    <name evidence="2" type="ORF">CLOSTHATH_00258</name>
</gene>
<reference evidence="2 3" key="1">
    <citation type="submission" date="2010-01" db="EMBL/GenBank/DDBJ databases">
        <authorList>
            <person name="Weinstock G."/>
            <person name="Sodergren E."/>
            <person name="Clifton S."/>
            <person name="Fulton L."/>
            <person name="Fulton B."/>
            <person name="Courtney L."/>
            <person name="Fronick C."/>
            <person name="Harrison M."/>
            <person name="Strong C."/>
            <person name="Farmer C."/>
            <person name="Delahaunty K."/>
            <person name="Markovic C."/>
            <person name="Hall O."/>
            <person name="Minx P."/>
            <person name="Tomlinson C."/>
            <person name="Mitreva M."/>
            <person name="Nelson J."/>
            <person name="Hou S."/>
            <person name="Wollam A."/>
            <person name="Pepin K.H."/>
            <person name="Johnson M."/>
            <person name="Bhonagiri V."/>
            <person name="Nash W.E."/>
            <person name="Warren W."/>
            <person name="Chinwalla A."/>
            <person name="Mardis E.R."/>
            <person name="Wilson R.K."/>
        </authorList>
    </citation>
    <scope>NUCLEOTIDE SEQUENCE [LARGE SCALE GENOMIC DNA]</scope>
    <source>
        <strain evidence="2 3">DSM 13479</strain>
    </source>
</reference>
<organism evidence="2 3">
    <name type="scientific">Hungatella hathewayi DSM 13479</name>
    <dbReference type="NCBI Taxonomy" id="566550"/>
    <lineage>
        <taxon>Bacteria</taxon>
        <taxon>Bacillati</taxon>
        <taxon>Bacillota</taxon>
        <taxon>Clostridia</taxon>
        <taxon>Lachnospirales</taxon>
        <taxon>Lachnospiraceae</taxon>
        <taxon>Hungatella</taxon>
    </lineage>
</organism>
<dbReference type="EMBL" id="ACIO01000017">
    <property type="protein sequence ID" value="EFD01546.1"/>
    <property type="molecule type" value="Genomic_DNA"/>
</dbReference>
<proteinExistence type="predicted"/>
<evidence type="ECO:0000313" key="3">
    <source>
        <dbReference type="Proteomes" id="UP000004968"/>
    </source>
</evidence>
<sequence length="48" mass="6044">MRVFSFRGRWLFTFCFYNCIILCMFCLTKDMDFSAFYFIIKERMKEED</sequence>
<keyword evidence="1" id="KW-1133">Transmembrane helix</keyword>